<organism evidence="1 2">
    <name type="scientific">Paramecium primaurelia</name>
    <dbReference type="NCBI Taxonomy" id="5886"/>
    <lineage>
        <taxon>Eukaryota</taxon>
        <taxon>Sar</taxon>
        <taxon>Alveolata</taxon>
        <taxon>Ciliophora</taxon>
        <taxon>Intramacronucleata</taxon>
        <taxon>Oligohymenophorea</taxon>
        <taxon>Peniculida</taxon>
        <taxon>Parameciidae</taxon>
        <taxon>Paramecium</taxon>
    </lineage>
</organism>
<keyword evidence="2" id="KW-1185">Reference proteome</keyword>
<gene>
    <name evidence="1" type="ORF">PPRIM_AZ9-3.1.T1020093</name>
</gene>
<dbReference type="AlphaFoldDB" id="A0A8S1NZ09"/>
<evidence type="ECO:0000313" key="1">
    <source>
        <dbReference type="EMBL" id="CAD8096769.1"/>
    </source>
</evidence>
<accession>A0A8S1NZ09</accession>
<name>A0A8S1NZ09_PARPR</name>
<comment type="caution">
    <text evidence="1">The sequence shown here is derived from an EMBL/GenBank/DDBJ whole genome shotgun (WGS) entry which is preliminary data.</text>
</comment>
<dbReference type="EMBL" id="CAJJDM010000105">
    <property type="protein sequence ID" value="CAD8096769.1"/>
    <property type="molecule type" value="Genomic_DNA"/>
</dbReference>
<proteinExistence type="predicted"/>
<protein>
    <submittedName>
        <fullName evidence="1">Uncharacterized protein</fullName>
    </submittedName>
</protein>
<sequence>MSQCQQQGFIYCVQGNCQEFSLCLEQVALSTASIQERHALCY</sequence>
<dbReference type="Proteomes" id="UP000688137">
    <property type="component" value="Unassembled WGS sequence"/>
</dbReference>
<reference evidence="1" key="1">
    <citation type="submission" date="2021-01" db="EMBL/GenBank/DDBJ databases">
        <authorList>
            <consortium name="Genoscope - CEA"/>
            <person name="William W."/>
        </authorList>
    </citation>
    <scope>NUCLEOTIDE SEQUENCE</scope>
</reference>
<evidence type="ECO:0000313" key="2">
    <source>
        <dbReference type="Proteomes" id="UP000688137"/>
    </source>
</evidence>